<dbReference type="GO" id="GO:0005524">
    <property type="term" value="F:ATP binding"/>
    <property type="evidence" value="ECO:0007669"/>
    <property type="project" value="UniProtKB-KW"/>
</dbReference>
<dbReference type="Pfam" id="PF02518">
    <property type="entry name" value="HATPase_c"/>
    <property type="match status" value="1"/>
</dbReference>
<evidence type="ECO:0000256" key="14">
    <source>
        <dbReference type="SAM" id="Phobius"/>
    </source>
</evidence>
<dbReference type="SUPFAM" id="SSF55874">
    <property type="entry name" value="ATPase domain of HSP90 chaperone/DNA topoisomerase II/histidine kinase"/>
    <property type="match status" value="1"/>
</dbReference>
<dbReference type="PROSITE" id="PS50885">
    <property type="entry name" value="HAMP"/>
    <property type="match status" value="1"/>
</dbReference>
<dbReference type="InterPro" id="IPR003661">
    <property type="entry name" value="HisK_dim/P_dom"/>
</dbReference>
<protein>
    <recommendedName>
        <fullName evidence="3">histidine kinase</fullName>
        <ecNumber evidence="3">2.7.13.3</ecNumber>
    </recommendedName>
</protein>
<dbReference type="CDD" id="cd06225">
    <property type="entry name" value="HAMP"/>
    <property type="match status" value="1"/>
</dbReference>
<organism evidence="17 18">
    <name type="scientific">Sulfoacidibacillus ferrooxidans</name>
    <dbReference type="NCBI Taxonomy" id="2005001"/>
    <lineage>
        <taxon>Bacteria</taxon>
        <taxon>Bacillati</taxon>
        <taxon>Bacillota</taxon>
        <taxon>Bacilli</taxon>
        <taxon>Bacillales</taxon>
        <taxon>Alicyclobacillaceae</taxon>
        <taxon>Sulfoacidibacillus</taxon>
    </lineage>
</organism>
<feature type="transmembrane region" description="Helical" evidence="14">
    <location>
        <begin position="197"/>
        <end position="220"/>
    </location>
</feature>
<dbReference type="Gene3D" id="3.30.565.10">
    <property type="entry name" value="Histidine kinase-like ATPase, C-terminal domain"/>
    <property type="match status" value="1"/>
</dbReference>
<keyword evidence="10" id="KW-0067">ATP-binding</keyword>
<evidence type="ECO:0000256" key="12">
    <source>
        <dbReference type="ARBA" id="ARBA00023012"/>
    </source>
</evidence>
<dbReference type="PROSITE" id="PS50109">
    <property type="entry name" value="HIS_KIN"/>
    <property type="match status" value="1"/>
</dbReference>
<dbReference type="SMART" id="SM00304">
    <property type="entry name" value="HAMP"/>
    <property type="match status" value="1"/>
</dbReference>
<dbReference type="PRINTS" id="PR00344">
    <property type="entry name" value="BCTRLSENSOR"/>
</dbReference>
<dbReference type="SUPFAM" id="SSF158472">
    <property type="entry name" value="HAMP domain-like"/>
    <property type="match status" value="1"/>
</dbReference>
<dbReference type="CDD" id="cd00075">
    <property type="entry name" value="HATPase"/>
    <property type="match status" value="1"/>
</dbReference>
<dbReference type="Proteomes" id="UP001139263">
    <property type="component" value="Unassembled WGS sequence"/>
</dbReference>
<dbReference type="InterPro" id="IPR003660">
    <property type="entry name" value="HAMP_dom"/>
</dbReference>
<keyword evidence="7 14" id="KW-0812">Transmembrane</keyword>
<dbReference type="InterPro" id="IPR004358">
    <property type="entry name" value="Sig_transdc_His_kin-like_C"/>
</dbReference>
<evidence type="ECO:0000256" key="10">
    <source>
        <dbReference type="ARBA" id="ARBA00022840"/>
    </source>
</evidence>
<proteinExistence type="predicted"/>
<evidence type="ECO:0000313" key="17">
    <source>
        <dbReference type="EMBL" id="MCI0182511.1"/>
    </source>
</evidence>
<dbReference type="Gene3D" id="1.10.287.130">
    <property type="match status" value="1"/>
</dbReference>
<dbReference type="SMART" id="SM00388">
    <property type="entry name" value="HisKA"/>
    <property type="match status" value="1"/>
</dbReference>
<name>A0A9X1V6P1_9BACL</name>
<keyword evidence="13 14" id="KW-0472">Membrane</keyword>
<dbReference type="AlphaFoldDB" id="A0A9X1V6P1"/>
<dbReference type="InterPro" id="IPR003594">
    <property type="entry name" value="HATPase_dom"/>
</dbReference>
<dbReference type="PANTHER" id="PTHR45436:SF5">
    <property type="entry name" value="SENSOR HISTIDINE KINASE TRCS"/>
    <property type="match status" value="1"/>
</dbReference>
<dbReference type="CDD" id="cd00082">
    <property type="entry name" value="HisKA"/>
    <property type="match status" value="1"/>
</dbReference>
<dbReference type="Pfam" id="PF00512">
    <property type="entry name" value="HisKA"/>
    <property type="match status" value="1"/>
</dbReference>
<dbReference type="InterPro" id="IPR050428">
    <property type="entry name" value="TCS_sensor_his_kinase"/>
</dbReference>
<evidence type="ECO:0000256" key="11">
    <source>
        <dbReference type="ARBA" id="ARBA00022989"/>
    </source>
</evidence>
<evidence type="ECO:0000256" key="6">
    <source>
        <dbReference type="ARBA" id="ARBA00022679"/>
    </source>
</evidence>
<evidence type="ECO:0000259" key="15">
    <source>
        <dbReference type="PROSITE" id="PS50109"/>
    </source>
</evidence>
<gene>
    <name evidence="17" type="primary">sasA_2</name>
    <name evidence="17" type="ORF">MM817_00771</name>
</gene>
<keyword evidence="12" id="KW-0902">Two-component regulatory system</keyword>
<dbReference type="EMBL" id="JALBUF010000001">
    <property type="protein sequence ID" value="MCI0182511.1"/>
    <property type="molecule type" value="Genomic_DNA"/>
</dbReference>
<accession>A0A9X1V6P1</accession>
<evidence type="ECO:0000256" key="4">
    <source>
        <dbReference type="ARBA" id="ARBA00022475"/>
    </source>
</evidence>
<comment type="caution">
    <text evidence="17">The sequence shown here is derived from an EMBL/GenBank/DDBJ whole genome shotgun (WGS) entry which is preliminary data.</text>
</comment>
<reference evidence="17" key="1">
    <citation type="submission" date="2022-03" db="EMBL/GenBank/DDBJ databases">
        <title>Draft Genome Sequence of Firmicute Strain S0AB, a Heterotrophic Iron/Sulfur-Oxidizing Extreme Acidophile.</title>
        <authorList>
            <person name="Vergara E."/>
            <person name="Pakostova E."/>
            <person name="Johnson D.B."/>
            <person name="Holmes D.S."/>
        </authorList>
    </citation>
    <scope>NUCLEOTIDE SEQUENCE</scope>
    <source>
        <strain evidence="17">S0AB</strain>
    </source>
</reference>
<dbReference type="EC" id="2.7.13.3" evidence="3"/>
<keyword evidence="4" id="KW-1003">Cell membrane</keyword>
<dbReference type="InterPro" id="IPR005467">
    <property type="entry name" value="His_kinase_dom"/>
</dbReference>
<dbReference type="GO" id="GO:0005886">
    <property type="term" value="C:plasma membrane"/>
    <property type="evidence" value="ECO:0007669"/>
    <property type="project" value="UniProtKB-SubCell"/>
</dbReference>
<keyword evidence="18" id="KW-1185">Reference proteome</keyword>
<keyword evidence="11 14" id="KW-1133">Transmembrane helix</keyword>
<comment type="subcellular location">
    <subcellularLocation>
        <location evidence="2">Cell membrane</location>
        <topology evidence="2">Multi-pass membrane protein</topology>
    </subcellularLocation>
</comment>
<evidence type="ECO:0000256" key="5">
    <source>
        <dbReference type="ARBA" id="ARBA00022553"/>
    </source>
</evidence>
<evidence type="ECO:0000256" key="13">
    <source>
        <dbReference type="ARBA" id="ARBA00023136"/>
    </source>
</evidence>
<evidence type="ECO:0000256" key="3">
    <source>
        <dbReference type="ARBA" id="ARBA00012438"/>
    </source>
</evidence>
<dbReference type="InterPro" id="IPR036890">
    <property type="entry name" value="HATPase_C_sf"/>
</dbReference>
<feature type="domain" description="Histidine kinase" evidence="15">
    <location>
        <begin position="281"/>
        <end position="487"/>
    </location>
</feature>
<keyword evidence="9" id="KW-0418">Kinase</keyword>
<dbReference type="SMART" id="SM00387">
    <property type="entry name" value="HATPase_c"/>
    <property type="match status" value="1"/>
</dbReference>
<evidence type="ECO:0000256" key="8">
    <source>
        <dbReference type="ARBA" id="ARBA00022741"/>
    </source>
</evidence>
<feature type="domain" description="HAMP" evidence="16">
    <location>
        <begin position="221"/>
        <end position="273"/>
    </location>
</feature>
<evidence type="ECO:0000256" key="2">
    <source>
        <dbReference type="ARBA" id="ARBA00004651"/>
    </source>
</evidence>
<evidence type="ECO:0000259" key="16">
    <source>
        <dbReference type="PROSITE" id="PS50885"/>
    </source>
</evidence>
<dbReference type="InterPro" id="IPR036097">
    <property type="entry name" value="HisK_dim/P_sf"/>
</dbReference>
<sequence>MIKTSIAVKVVFVYLIVVVGSLGLNGLLANGAIKDYVLKSTRESLMRDGHHLIASIQREEKFEERGNVKKNFSAPRVFSVAAGSVAREYVVVNPSGTVLWDTFSRADYPLLHHIPNVIALALQGHAATGTYPAGDPVFEFAAIPFTLPTNNFTPQVIHGSGPQVISIPGGIISNGVNTKVIVLFARISDLQRITSQIWLAVAQGLIIASLVAAIVGLVMMRRIVRPFGELKEAIGQVENRDFHTKIQIKTGDELEDIAHAFERMVQSLRAFDEGQKRFLQNASHELKTPLMAIRGYAEGLRDGVFAPEEASRILDIVASESVRLKNLVDELIYLSKLETLEDVYAFSEVDLSNLIYQTLERIHPLAQKKGVRLLCDIPDESAITTVDRDKMVQALINLVANAVRHARRQVFIRLRVEECYVIIVEDDGDGLADGEYERVFERFFHGAKGDTGLGLPIAKAIVEKHHGRIYVQKADERGARFIIELPR</sequence>
<dbReference type="PANTHER" id="PTHR45436">
    <property type="entry name" value="SENSOR HISTIDINE KINASE YKOH"/>
    <property type="match status" value="1"/>
</dbReference>
<comment type="catalytic activity">
    <reaction evidence="1">
        <text>ATP + protein L-histidine = ADP + protein N-phospho-L-histidine.</text>
        <dbReference type="EC" id="2.7.13.3"/>
    </reaction>
</comment>
<dbReference type="Gene3D" id="6.10.340.10">
    <property type="match status" value="1"/>
</dbReference>
<dbReference type="Pfam" id="PF00672">
    <property type="entry name" value="HAMP"/>
    <property type="match status" value="1"/>
</dbReference>
<evidence type="ECO:0000313" key="18">
    <source>
        <dbReference type="Proteomes" id="UP001139263"/>
    </source>
</evidence>
<keyword evidence="5" id="KW-0597">Phosphoprotein</keyword>
<keyword evidence="8" id="KW-0547">Nucleotide-binding</keyword>
<evidence type="ECO:0000256" key="9">
    <source>
        <dbReference type="ARBA" id="ARBA00022777"/>
    </source>
</evidence>
<keyword evidence="6 17" id="KW-0808">Transferase</keyword>
<dbReference type="RefSeq" id="WP_241712099.1">
    <property type="nucleotide sequence ID" value="NZ_JALBUF010000001.1"/>
</dbReference>
<dbReference type="GO" id="GO:0000155">
    <property type="term" value="F:phosphorelay sensor kinase activity"/>
    <property type="evidence" value="ECO:0007669"/>
    <property type="project" value="InterPro"/>
</dbReference>
<feature type="transmembrane region" description="Helical" evidence="14">
    <location>
        <begin position="12"/>
        <end position="33"/>
    </location>
</feature>
<evidence type="ECO:0000256" key="7">
    <source>
        <dbReference type="ARBA" id="ARBA00022692"/>
    </source>
</evidence>
<dbReference type="SUPFAM" id="SSF47384">
    <property type="entry name" value="Homodimeric domain of signal transducing histidine kinase"/>
    <property type="match status" value="1"/>
</dbReference>
<evidence type="ECO:0000256" key="1">
    <source>
        <dbReference type="ARBA" id="ARBA00000085"/>
    </source>
</evidence>
<dbReference type="FunFam" id="1.10.287.130:FF:000001">
    <property type="entry name" value="Two-component sensor histidine kinase"/>
    <property type="match status" value="1"/>
</dbReference>